<accession>A0A8T1V5Y3</accession>
<sequence>LADIGSSPDANCTAAIAEIVSAEAFKNEDDVAAAARSRTRCAACDDFEYDAVLTPYLLLMSVSAADDAVECAVPFIETTSKVATDGECAAAFVYTASGTDTEATADEESSAAVAESVALVEVEVIADGECAAEQAETASTTDADITVALYPVVSVGELEAAAVEATFSSDLECAAVLGENVSAVDVNCTAAIGSIVSADKFVTTTAAVEVDTPVDFDVECAVECAIEVADNISTEDDDTETVSTDAFETAVDIVTNPADIETDAAVEYVSVAECTMIAETASDATVLISVLSPRDDPPQHEDAVPATPDDAGGIQFMEYVRRIWHGDLNHLSSTKRWIHQQSAVSTKHHFPGRPSSYNKRNHRRTLLRIVQSSRRCFDPACGNRIEPHYHVFGVQGCSRQNLVAMSSVTSSAMSISLSSQMKCHQVPRRALNDTDIAP</sequence>
<organism evidence="1 2">
    <name type="scientific">Phytophthora boehmeriae</name>
    <dbReference type="NCBI Taxonomy" id="109152"/>
    <lineage>
        <taxon>Eukaryota</taxon>
        <taxon>Sar</taxon>
        <taxon>Stramenopiles</taxon>
        <taxon>Oomycota</taxon>
        <taxon>Peronosporomycetes</taxon>
        <taxon>Peronosporales</taxon>
        <taxon>Peronosporaceae</taxon>
        <taxon>Phytophthora</taxon>
    </lineage>
</organism>
<evidence type="ECO:0000313" key="1">
    <source>
        <dbReference type="EMBL" id="KAG7375468.1"/>
    </source>
</evidence>
<name>A0A8T1V5Y3_9STRA</name>
<proteinExistence type="predicted"/>
<dbReference type="EMBL" id="JAGDFL010001633">
    <property type="protein sequence ID" value="KAG7375468.1"/>
    <property type="molecule type" value="Genomic_DNA"/>
</dbReference>
<evidence type="ECO:0000313" key="2">
    <source>
        <dbReference type="Proteomes" id="UP000693981"/>
    </source>
</evidence>
<gene>
    <name evidence="1" type="ORF">PHYBOEH_002504</name>
</gene>
<comment type="caution">
    <text evidence="1">The sequence shown here is derived from an EMBL/GenBank/DDBJ whole genome shotgun (WGS) entry which is preliminary data.</text>
</comment>
<feature type="non-terminal residue" evidence="1">
    <location>
        <position position="1"/>
    </location>
</feature>
<dbReference type="Proteomes" id="UP000693981">
    <property type="component" value="Unassembled WGS sequence"/>
</dbReference>
<dbReference type="AlphaFoldDB" id="A0A8T1V5Y3"/>
<protein>
    <submittedName>
        <fullName evidence="1">Uncharacterized protein</fullName>
    </submittedName>
</protein>
<keyword evidence="2" id="KW-1185">Reference proteome</keyword>
<reference evidence="1" key="1">
    <citation type="submission" date="2021-02" db="EMBL/GenBank/DDBJ databases">
        <authorList>
            <person name="Palmer J.M."/>
        </authorList>
    </citation>
    <scope>NUCLEOTIDE SEQUENCE</scope>
    <source>
        <strain evidence="1">SCRP23</strain>
    </source>
</reference>